<feature type="transmembrane region" description="Helical" evidence="1">
    <location>
        <begin position="100"/>
        <end position="119"/>
    </location>
</feature>
<keyword evidence="1" id="KW-0472">Membrane</keyword>
<protein>
    <submittedName>
        <fullName evidence="2">Uncharacterized protein</fullName>
    </submittedName>
</protein>
<evidence type="ECO:0000313" key="3">
    <source>
        <dbReference type="Proteomes" id="UP000721844"/>
    </source>
</evidence>
<feature type="transmembrane region" description="Helical" evidence="1">
    <location>
        <begin position="73"/>
        <end position="94"/>
    </location>
</feature>
<dbReference type="Proteomes" id="UP000721844">
    <property type="component" value="Unassembled WGS sequence"/>
</dbReference>
<dbReference type="RefSeq" id="WP_227309731.1">
    <property type="nucleotide sequence ID" value="NZ_JAESVA010000011.1"/>
</dbReference>
<feature type="transmembrane region" description="Helical" evidence="1">
    <location>
        <begin position="40"/>
        <end position="61"/>
    </location>
</feature>
<dbReference type="EMBL" id="JAESVA010000011">
    <property type="protein sequence ID" value="MCB8883073.1"/>
    <property type="molecule type" value="Genomic_DNA"/>
</dbReference>
<evidence type="ECO:0000256" key="1">
    <source>
        <dbReference type="SAM" id="Phobius"/>
    </source>
</evidence>
<keyword evidence="3" id="KW-1185">Reference proteome</keyword>
<keyword evidence="1" id="KW-1133">Transmembrane helix</keyword>
<reference evidence="2 3" key="1">
    <citation type="journal article" date="2021" name="Microorganisms">
        <title>Acidisoma silvae sp. nov. and Acidisomacellulosilytica sp. nov., Two Acidophilic Bacteria Isolated from Decaying Wood, Hydrolyzing Cellulose and Producing Poly-3-hydroxybutyrate.</title>
        <authorList>
            <person name="Mieszkin S."/>
            <person name="Pouder E."/>
            <person name="Uroz S."/>
            <person name="Simon-Colin C."/>
            <person name="Alain K."/>
        </authorList>
    </citation>
    <scope>NUCLEOTIDE SEQUENCE [LARGE SCALE GENOMIC DNA]</scope>
    <source>
        <strain evidence="2 3">HW T5.17</strain>
    </source>
</reference>
<evidence type="ECO:0000313" key="2">
    <source>
        <dbReference type="EMBL" id="MCB8883073.1"/>
    </source>
</evidence>
<sequence length="124" mass="13376">MTVWLRPLLLLIAAITVLTGLTQLVAPAWGLSWIARGSSALSAQFFATVGMFMIITGAMFFQSLATGSRERVIPFWIGVQKAAACLLVALAVIHGLMSPLAIAVAAFDGLTAVITFRFWRQLRP</sequence>
<comment type="caution">
    <text evidence="2">The sequence shown here is derived from an EMBL/GenBank/DDBJ whole genome shotgun (WGS) entry which is preliminary data.</text>
</comment>
<accession>A0A963Z753</accession>
<keyword evidence="1" id="KW-0812">Transmembrane</keyword>
<dbReference type="AlphaFoldDB" id="A0A963Z753"/>
<name>A0A963Z753_9PROT</name>
<organism evidence="2 3">
    <name type="scientific">Acidisoma cellulosilyticum</name>
    <dbReference type="NCBI Taxonomy" id="2802395"/>
    <lineage>
        <taxon>Bacteria</taxon>
        <taxon>Pseudomonadati</taxon>
        <taxon>Pseudomonadota</taxon>
        <taxon>Alphaproteobacteria</taxon>
        <taxon>Acetobacterales</taxon>
        <taxon>Acidocellaceae</taxon>
        <taxon>Acidisoma</taxon>
    </lineage>
</organism>
<proteinExistence type="predicted"/>
<gene>
    <name evidence="2" type="ORF">ACELLULO517_22685</name>
</gene>